<proteinExistence type="predicted"/>
<protein>
    <recommendedName>
        <fullName evidence="4">Lmo0937 family membrane protein</fullName>
    </recommendedName>
</protein>
<dbReference type="Proteomes" id="UP000183077">
    <property type="component" value="Unassembled WGS sequence"/>
</dbReference>
<gene>
    <name evidence="2" type="ORF">SAMN04488018_11442</name>
</gene>
<reference evidence="2 3" key="1">
    <citation type="submission" date="2016-10" db="EMBL/GenBank/DDBJ databases">
        <authorList>
            <person name="de Groot N.N."/>
        </authorList>
    </citation>
    <scope>NUCLEOTIDE SEQUENCE [LARGE SCALE GENOMIC DNA]</scope>
    <source>
        <strain evidence="2 3">DSM 23048</strain>
    </source>
</reference>
<feature type="transmembrane region" description="Helical" evidence="1">
    <location>
        <begin position="29"/>
        <end position="48"/>
    </location>
</feature>
<feature type="transmembrane region" description="Helical" evidence="1">
    <location>
        <begin position="5"/>
        <end position="23"/>
    </location>
</feature>
<evidence type="ECO:0008006" key="4">
    <source>
        <dbReference type="Google" id="ProtNLM"/>
    </source>
</evidence>
<evidence type="ECO:0000256" key="1">
    <source>
        <dbReference type="SAM" id="Phobius"/>
    </source>
</evidence>
<keyword evidence="1" id="KW-0472">Membrane</keyword>
<accession>A0A1H6WSP3</accession>
<name>A0A1H6WSP3_9FLAO</name>
<evidence type="ECO:0000313" key="3">
    <source>
        <dbReference type="Proteomes" id="UP000183077"/>
    </source>
</evidence>
<dbReference type="EMBL" id="FNYS01000014">
    <property type="protein sequence ID" value="SEJ15425.1"/>
    <property type="molecule type" value="Genomic_DNA"/>
</dbReference>
<organism evidence="2 3">
    <name type="scientific">Myroides marinus</name>
    <dbReference type="NCBI Taxonomy" id="703342"/>
    <lineage>
        <taxon>Bacteria</taxon>
        <taxon>Pseudomonadati</taxon>
        <taxon>Bacteroidota</taxon>
        <taxon>Flavobacteriia</taxon>
        <taxon>Flavobacteriales</taxon>
        <taxon>Flavobacteriaceae</taxon>
        <taxon>Myroides</taxon>
    </lineage>
</organism>
<sequence>MKDLLWILVILLLTAWYLLHIIFNVDHFLVTTLLLAATILSVYNYFFIDNRIKNKES</sequence>
<keyword evidence="1" id="KW-1133">Transmembrane helix</keyword>
<keyword evidence="1" id="KW-0812">Transmembrane</keyword>
<dbReference type="AlphaFoldDB" id="A0A1H6WSP3"/>
<evidence type="ECO:0000313" key="2">
    <source>
        <dbReference type="EMBL" id="SEJ15425.1"/>
    </source>
</evidence>